<comment type="caution">
    <text evidence="1">The sequence shown here is derived from an EMBL/GenBank/DDBJ whole genome shotgun (WGS) entry which is preliminary data.</text>
</comment>
<accession>A0ABV5U6D5</accession>
<gene>
    <name evidence="1" type="ORF">ACFFTO_22430</name>
</gene>
<organism evidence="1 2">
    <name type="scientific">Amycolatopsis plumensis</name>
    <dbReference type="NCBI Taxonomy" id="236508"/>
    <lineage>
        <taxon>Bacteria</taxon>
        <taxon>Bacillati</taxon>
        <taxon>Actinomycetota</taxon>
        <taxon>Actinomycetes</taxon>
        <taxon>Pseudonocardiales</taxon>
        <taxon>Pseudonocardiaceae</taxon>
        <taxon>Amycolatopsis</taxon>
    </lineage>
</organism>
<protein>
    <submittedName>
        <fullName evidence="1">Uncharacterized protein</fullName>
    </submittedName>
</protein>
<dbReference type="RefSeq" id="WP_378196929.1">
    <property type="nucleotide sequence ID" value="NZ_JBHMBK010000016.1"/>
</dbReference>
<keyword evidence="2" id="KW-1185">Reference proteome</keyword>
<reference evidence="1 2" key="1">
    <citation type="submission" date="2024-09" db="EMBL/GenBank/DDBJ databases">
        <authorList>
            <person name="Sun Q."/>
            <person name="Mori K."/>
        </authorList>
    </citation>
    <scope>NUCLEOTIDE SEQUENCE [LARGE SCALE GENOMIC DNA]</scope>
    <source>
        <strain evidence="1 2">JCM 13852</strain>
    </source>
</reference>
<dbReference type="EMBL" id="JBHMBK010000016">
    <property type="protein sequence ID" value="MFB9686948.1"/>
    <property type="molecule type" value="Genomic_DNA"/>
</dbReference>
<name>A0ABV5U6D5_9PSEU</name>
<evidence type="ECO:0000313" key="1">
    <source>
        <dbReference type="EMBL" id="MFB9686948.1"/>
    </source>
</evidence>
<sequence length="67" mass="7069">MTVFTSIVVFTWIIQHEGVAFLAALPVANGEAVVAVALVNSLLGQRWCGNPVGPCSKQLGRLRPPPA</sequence>
<dbReference type="Proteomes" id="UP001589535">
    <property type="component" value="Unassembled WGS sequence"/>
</dbReference>
<proteinExistence type="predicted"/>
<evidence type="ECO:0000313" key="2">
    <source>
        <dbReference type="Proteomes" id="UP001589535"/>
    </source>
</evidence>